<evidence type="ECO:0000259" key="2">
    <source>
        <dbReference type="Pfam" id="PF10708"/>
    </source>
</evidence>
<dbReference type="RefSeq" id="WP_015439803.1">
    <property type="nucleotide sequence ID" value="NC_020520.1"/>
</dbReference>
<dbReference type="EMBL" id="AP012057">
    <property type="protein sequence ID" value="BAN00555.1"/>
    <property type="molecule type" value="Genomic_DNA"/>
</dbReference>
<sequence length="177" mass="19748">MRKADAPPAGWYPDPESRVRLRWWDGLDWTDIKRAPPSTAELDAAAQRRAFEQQHEYVASAQPVPQHASGLGRQDVQQIISEVRSVARSEIDRAAQEFSNRATDAVRGITPLITDYTSTALRWVKRAIIVAIVLLVAYFVFQVVVQASFFEWLGDRIDNLTDDSAPMPALGGIGRST</sequence>
<evidence type="ECO:0000256" key="1">
    <source>
        <dbReference type="SAM" id="Phobius"/>
    </source>
</evidence>
<dbReference type="InterPro" id="IPR018929">
    <property type="entry name" value="DUF2510"/>
</dbReference>
<feature type="domain" description="DUF2510" evidence="2">
    <location>
        <begin position="9"/>
        <end position="39"/>
    </location>
</feature>
<evidence type="ECO:0000313" key="3">
    <source>
        <dbReference type="EMBL" id="BAN00555.1"/>
    </source>
</evidence>
<protein>
    <recommendedName>
        <fullName evidence="2">DUF2510 domain-containing protein</fullName>
    </recommendedName>
</protein>
<dbReference type="OrthoDB" id="5244233at2"/>
<gene>
    <name evidence="3" type="ORF">YM304_02410</name>
</gene>
<feature type="transmembrane region" description="Helical" evidence="1">
    <location>
        <begin position="127"/>
        <end position="150"/>
    </location>
</feature>
<organism evidence="3 4">
    <name type="scientific">Ilumatobacter coccineus (strain NBRC 103263 / KCTC 29153 / YM16-304)</name>
    <dbReference type="NCBI Taxonomy" id="1313172"/>
    <lineage>
        <taxon>Bacteria</taxon>
        <taxon>Bacillati</taxon>
        <taxon>Actinomycetota</taxon>
        <taxon>Acidimicrobiia</taxon>
        <taxon>Acidimicrobiales</taxon>
        <taxon>Ilumatobacteraceae</taxon>
        <taxon>Ilumatobacter</taxon>
    </lineage>
</organism>
<dbReference type="KEGG" id="aym:YM304_02410"/>
<dbReference type="AlphaFoldDB" id="A0A6C7E5P8"/>
<accession>A0A6C7E5P8</accession>
<dbReference type="Pfam" id="PF10708">
    <property type="entry name" value="DUF2510"/>
    <property type="match status" value="1"/>
</dbReference>
<keyword evidence="1" id="KW-0812">Transmembrane</keyword>
<name>A0A6C7E5P8_ILUCY</name>
<keyword evidence="1" id="KW-1133">Transmembrane helix</keyword>
<reference evidence="3 4" key="1">
    <citation type="journal article" date="2013" name="Int. J. Syst. Evol. Microbiol.">
        <title>Ilumatobacter nonamiense sp. nov. and Ilumatobacter coccineum sp. nov., isolated from seashore sand.</title>
        <authorList>
            <person name="Matsumoto A."/>
            <person name="Kasai H."/>
            <person name="Matsuo Y."/>
            <person name="Shizuri Y."/>
            <person name="Ichikawa N."/>
            <person name="Fujita N."/>
            <person name="Omura S."/>
            <person name="Takahashi Y."/>
        </authorList>
    </citation>
    <scope>NUCLEOTIDE SEQUENCE [LARGE SCALE GENOMIC DNA]</scope>
    <source>
        <strain evidence="4">NBRC 103263 / KCTC 29153 / YM16-304</strain>
    </source>
</reference>
<proteinExistence type="predicted"/>
<evidence type="ECO:0000313" key="4">
    <source>
        <dbReference type="Proteomes" id="UP000011863"/>
    </source>
</evidence>
<keyword evidence="4" id="KW-1185">Reference proteome</keyword>
<dbReference type="Proteomes" id="UP000011863">
    <property type="component" value="Chromosome"/>
</dbReference>
<keyword evidence="1" id="KW-0472">Membrane</keyword>